<dbReference type="EMBL" id="AP010968">
    <property type="protein sequence ID" value="BAJ29638.1"/>
    <property type="molecule type" value="Genomic_DNA"/>
</dbReference>
<dbReference type="InterPro" id="IPR025851">
    <property type="entry name" value="SUKH-4"/>
</dbReference>
<keyword evidence="2" id="KW-1185">Reference proteome</keyword>
<protein>
    <submittedName>
        <fullName evidence="1">Uncharacterized protein</fullName>
    </submittedName>
</protein>
<dbReference type="Proteomes" id="UP000007076">
    <property type="component" value="Chromosome"/>
</dbReference>
<reference evidence="1 2" key="1">
    <citation type="journal article" date="2010" name="DNA Res.">
        <title>Genome sequence of Kitasatospora setae NBRC 14216T: an evolutionary snapshot of the family Streptomycetaceae.</title>
        <authorList>
            <person name="Ichikawa N."/>
            <person name="Oguchi A."/>
            <person name="Ikeda H."/>
            <person name="Ishikawa J."/>
            <person name="Kitani S."/>
            <person name="Watanabe Y."/>
            <person name="Nakamura S."/>
            <person name="Katano Y."/>
            <person name="Kishi E."/>
            <person name="Sasagawa M."/>
            <person name="Ankai A."/>
            <person name="Fukui S."/>
            <person name="Hashimoto Y."/>
            <person name="Kamata S."/>
            <person name="Otoguro M."/>
            <person name="Tanikawa S."/>
            <person name="Nihira T."/>
            <person name="Horinouchi S."/>
            <person name="Ohnishi Y."/>
            <person name="Hayakawa M."/>
            <person name="Kuzuyama T."/>
            <person name="Arisawa A."/>
            <person name="Nomoto F."/>
            <person name="Miura H."/>
            <person name="Takahashi Y."/>
            <person name="Fujita N."/>
        </authorList>
    </citation>
    <scope>NUCLEOTIDE SEQUENCE [LARGE SCALE GENOMIC DNA]</scope>
    <source>
        <strain evidence="2">ATCC 33774 / DSM 43861 / JCM 3304 / KCC A-0304 / NBRC 14216 / KM-6054</strain>
    </source>
</reference>
<sequence length="195" mass="21379">MRRPGRVWAVYLVFREPSVLVSTTLAAFLDSLAALDDTLRGLAAAELPQEVFGLFGSAESRLRGTDLRAFESDENWWPRVLEDVRHTCGVPGYAAFKYRDGQGGEQVVTADGSLARHPEETLLDHLAEAGVRPADVLEVYTELQACFSPGHYCSARLARTLPHAEFTHSFDYGDTAAEREAGVRELAADLAARQG</sequence>
<dbReference type="KEGG" id="ksk:KSE_38420"/>
<name>E4MZ64_KITSK</name>
<accession>E4MZ64</accession>
<dbReference type="PATRIC" id="fig|452652.3.peg.3833"/>
<gene>
    <name evidence="1" type="ordered locus">KSE_38420</name>
</gene>
<dbReference type="HOGENOM" id="CLU_087611_0_0_11"/>
<dbReference type="AlphaFoldDB" id="E4MZ64"/>
<organism evidence="1 2">
    <name type="scientific">Kitasatospora setae (strain ATCC 33774 / DSM 43861 / JCM 3304 / KCC A-0304 / NBRC 14216 / KM-6054)</name>
    <name type="common">Streptomyces setae</name>
    <dbReference type="NCBI Taxonomy" id="452652"/>
    <lineage>
        <taxon>Bacteria</taxon>
        <taxon>Bacillati</taxon>
        <taxon>Actinomycetota</taxon>
        <taxon>Actinomycetes</taxon>
        <taxon>Kitasatosporales</taxon>
        <taxon>Streptomycetaceae</taxon>
        <taxon>Kitasatospora</taxon>
    </lineage>
</organism>
<evidence type="ECO:0000313" key="1">
    <source>
        <dbReference type="EMBL" id="BAJ29638.1"/>
    </source>
</evidence>
<dbReference type="Pfam" id="PF14435">
    <property type="entry name" value="SUKH-4"/>
    <property type="match status" value="1"/>
</dbReference>
<evidence type="ECO:0000313" key="2">
    <source>
        <dbReference type="Proteomes" id="UP000007076"/>
    </source>
</evidence>
<dbReference type="InterPro" id="IPR032722">
    <property type="entry name" value="Deaminase_XOO_2897"/>
</dbReference>
<proteinExistence type="predicted"/>
<dbReference type="Pfam" id="PF14440">
    <property type="entry name" value="XOO_2897-deam"/>
    <property type="match status" value="1"/>
</dbReference>
<dbReference type="eggNOG" id="ENOG502ZUGS">
    <property type="taxonomic scope" value="Bacteria"/>
</dbReference>